<reference evidence="1 3" key="1">
    <citation type="journal article" date="2016" name="PLoS ONE">
        <title>Sequence Assembly of Yarrowia lipolytica Strain W29/CLIB89 Shows Transposable Element Diversity.</title>
        <authorList>
            <person name="Magnan C."/>
            <person name="Yu J."/>
            <person name="Chang I."/>
            <person name="Jahn E."/>
            <person name="Kanomata Y."/>
            <person name="Wu J."/>
            <person name="Zeller M."/>
            <person name="Oakes M."/>
            <person name="Baldi P."/>
            <person name="Sandmeyer S."/>
        </authorList>
    </citation>
    <scope>NUCLEOTIDE SEQUENCE [LARGE SCALE GENOMIC DNA]</scope>
    <source>
        <strain evidence="1">CLIB89</strain>
        <strain evidence="3">CLIB89(W29)</strain>
    </source>
</reference>
<accession>A0A1D8NGP0</accession>
<sequence length="188" mass="21592">MDDSLGIVKSHSAVQPHLPDIPFWPLFDTKEMTASRSRFHIGRQRSEMRRYTWICVLKVSSTKHLRLWAAMISLVNRSKTSVPSEDREPSQYEHQTAGAWAGFCCLCIVTKKCFHVTWGCVEYLRQLQPYNAVWRSLNDTTEPSYETLKTANNTDNAVTLRFELGSQKVSPDARLGNHVRDGYNPRLC</sequence>
<dbReference type="AlphaFoldDB" id="A0A1D8NGP0"/>
<reference evidence="2 4" key="2">
    <citation type="submission" date="2018-07" db="EMBL/GenBank/DDBJ databases">
        <title>Draft Genome Assemblies for Five Robust Yarrowia lipolytica Strains Exhibiting High Lipid Production and Pentose Sugar Utilization and Sugar Alcohol Secretion from Undetoxified Lignocellulosic Biomass Hydrolysates.</title>
        <authorList>
            <consortium name="DOE Joint Genome Institute"/>
            <person name="Walker C."/>
            <person name="Ryu S."/>
            <person name="Na H."/>
            <person name="Zane M."/>
            <person name="LaButti K."/>
            <person name="Lipzen A."/>
            <person name="Haridas S."/>
            <person name="Barry K."/>
            <person name="Grigoriev I.V."/>
            <person name="Quarterman J."/>
            <person name="Slininger P."/>
            <person name="Dien B."/>
            <person name="Trinh C.T."/>
        </authorList>
    </citation>
    <scope>NUCLEOTIDE SEQUENCE [LARGE SCALE GENOMIC DNA]</scope>
    <source>
        <strain evidence="2 4">YB392</strain>
    </source>
</reference>
<name>A0A1D8NGP0_YARLL</name>
<proteinExistence type="predicted"/>
<protein>
    <submittedName>
        <fullName evidence="1">Uncharacterized protein</fullName>
    </submittedName>
</protein>
<dbReference type="Proteomes" id="UP000182444">
    <property type="component" value="Chromosome 1E"/>
</dbReference>
<dbReference type="VEuPathDB" id="FungiDB:YALI1_E01491g"/>
<dbReference type="EMBL" id="CP017557">
    <property type="protein sequence ID" value="AOW04788.1"/>
    <property type="molecule type" value="Genomic_DNA"/>
</dbReference>
<dbReference type="Proteomes" id="UP000256601">
    <property type="component" value="Unassembled WGS sequence"/>
</dbReference>
<evidence type="ECO:0000313" key="4">
    <source>
        <dbReference type="Proteomes" id="UP000256601"/>
    </source>
</evidence>
<organism evidence="1 3">
    <name type="scientific">Yarrowia lipolytica</name>
    <name type="common">Candida lipolytica</name>
    <dbReference type="NCBI Taxonomy" id="4952"/>
    <lineage>
        <taxon>Eukaryota</taxon>
        <taxon>Fungi</taxon>
        <taxon>Dikarya</taxon>
        <taxon>Ascomycota</taxon>
        <taxon>Saccharomycotina</taxon>
        <taxon>Dipodascomycetes</taxon>
        <taxon>Dipodascales</taxon>
        <taxon>Dipodascales incertae sedis</taxon>
        <taxon>Yarrowia</taxon>
    </lineage>
</organism>
<evidence type="ECO:0000313" key="2">
    <source>
        <dbReference type="EMBL" id="RDW29054.1"/>
    </source>
</evidence>
<evidence type="ECO:0000313" key="3">
    <source>
        <dbReference type="Proteomes" id="UP000182444"/>
    </source>
</evidence>
<dbReference type="VEuPathDB" id="FungiDB:YALI0_E01012g"/>
<gene>
    <name evidence="2" type="ORF">B0I71DRAFT_156258</name>
    <name evidence="1" type="ORF">YALI1_E01491g</name>
</gene>
<dbReference type="EMBL" id="KZ858947">
    <property type="protein sequence ID" value="RDW29054.1"/>
    <property type="molecule type" value="Genomic_DNA"/>
</dbReference>
<evidence type="ECO:0000313" key="1">
    <source>
        <dbReference type="EMBL" id="AOW04788.1"/>
    </source>
</evidence>